<keyword evidence="4" id="KW-1185">Reference proteome</keyword>
<evidence type="ECO:0000256" key="1">
    <source>
        <dbReference type="SAM" id="SignalP"/>
    </source>
</evidence>
<keyword evidence="1" id="KW-0732">Signal</keyword>
<evidence type="ECO:0000313" key="3">
    <source>
        <dbReference type="EMBL" id="BDQ33360.1"/>
    </source>
</evidence>
<organism evidence="3 4">
    <name type="scientific">Pseudodesulfovibrio portus</name>
    <dbReference type="NCBI Taxonomy" id="231439"/>
    <lineage>
        <taxon>Bacteria</taxon>
        <taxon>Pseudomonadati</taxon>
        <taxon>Thermodesulfobacteriota</taxon>
        <taxon>Desulfovibrionia</taxon>
        <taxon>Desulfovibrionales</taxon>
        <taxon>Desulfovibrionaceae</taxon>
    </lineage>
</organism>
<proteinExistence type="predicted"/>
<feature type="domain" description="Double Cache" evidence="2">
    <location>
        <begin position="67"/>
        <end position="149"/>
    </location>
</feature>
<name>A0ABN6RR03_9BACT</name>
<dbReference type="EMBL" id="AP026708">
    <property type="protein sequence ID" value="BDQ33360.1"/>
    <property type="molecule type" value="Genomic_DNA"/>
</dbReference>
<evidence type="ECO:0000259" key="2">
    <source>
        <dbReference type="Pfam" id="PF08269"/>
    </source>
</evidence>
<evidence type="ECO:0000313" key="4">
    <source>
        <dbReference type="Proteomes" id="UP001061361"/>
    </source>
</evidence>
<dbReference type="Gene3D" id="3.30.450.20">
    <property type="entry name" value="PAS domain"/>
    <property type="match status" value="1"/>
</dbReference>
<dbReference type="InterPro" id="IPR004010">
    <property type="entry name" value="Double_Cache_2"/>
</dbReference>
<dbReference type="Proteomes" id="UP001061361">
    <property type="component" value="Chromosome"/>
</dbReference>
<protein>
    <recommendedName>
        <fullName evidence="2">Double Cache domain-containing protein</fullName>
    </recommendedName>
</protein>
<feature type="chain" id="PRO_5046572513" description="Double Cache domain-containing protein" evidence="1">
    <location>
        <begin position="23"/>
        <end position="150"/>
    </location>
</feature>
<reference evidence="3" key="1">
    <citation type="submission" date="2022-08" db="EMBL/GenBank/DDBJ databases">
        <title>Genome Sequence of the sulphate-reducing bacterium, Pseudodesulfovibrio portus JCM14722.</title>
        <authorList>
            <person name="Kondo R."/>
            <person name="Kataoka T."/>
        </authorList>
    </citation>
    <scope>NUCLEOTIDE SEQUENCE</scope>
    <source>
        <strain evidence="3">JCM 14722</strain>
    </source>
</reference>
<gene>
    <name evidence="3" type="ORF">JCM14722_09020</name>
</gene>
<accession>A0ABN6RR03</accession>
<sequence>MKKLCIATILCLSMLLSGAALAADKDQAVKVVDAVAAFYAANGKDATIAELCKPADQSAFKEFAPLYAFAYDTGYNMVAHFKTKLIGRNYEKLPDVKGKLFRKDIVDSAVDDGAGWTDYWYKNPATGKLAEKTTYAKKVGDLIVACGVYK</sequence>
<feature type="signal peptide" evidence="1">
    <location>
        <begin position="1"/>
        <end position="22"/>
    </location>
</feature>
<dbReference type="RefSeq" id="WP_264983413.1">
    <property type="nucleotide sequence ID" value="NZ_AP026708.1"/>
</dbReference>
<dbReference type="Pfam" id="PF08269">
    <property type="entry name" value="dCache_2"/>
    <property type="match status" value="1"/>
</dbReference>